<keyword evidence="1" id="KW-0433">Leucine-rich repeat</keyword>
<dbReference type="InterPro" id="IPR032675">
    <property type="entry name" value="LRR_dom_sf"/>
</dbReference>
<proteinExistence type="predicted"/>
<dbReference type="Gene3D" id="3.80.10.10">
    <property type="entry name" value="Ribonuclease Inhibitor"/>
    <property type="match status" value="2"/>
</dbReference>
<keyword evidence="5" id="KW-0812">Transmembrane</keyword>
<protein>
    <submittedName>
        <fullName evidence="5">Putative leucine-rich transmembrane protein</fullName>
    </submittedName>
</protein>
<keyword evidence="4" id="KW-0732">Signal</keyword>
<dbReference type="PROSITE" id="PS51450">
    <property type="entry name" value="LRR"/>
    <property type="match status" value="1"/>
</dbReference>
<evidence type="ECO:0000313" key="5">
    <source>
        <dbReference type="EMBL" id="MXV00011.1"/>
    </source>
</evidence>
<feature type="region of interest" description="Disordered" evidence="3">
    <location>
        <begin position="496"/>
        <end position="518"/>
    </location>
</feature>
<dbReference type="FunFam" id="3.80.10.10:FF:001360">
    <property type="entry name" value="Uncharacterized protein"/>
    <property type="match status" value="1"/>
</dbReference>
<dbReference type="AlphaFoldDB" id="A0A6B0VC51"/>
<sequence length="542" mass="60203">MTPPCAARSIDQRQRRQGFPALLLLGLLTQTHTMTGAKEELTPSVCEPADQPMSCRCDEVWDPGIEGGTQVTCFVVRTLSADHAVFKSLEKLPSVVAVTFTAFGEKYKLDFVPSVFLRRKPLLERLKFSQAELGSLKSHSFYNLSKLAVLSLDSNGITQLQKDSIAHLPRLRKLELGDNKLERLTTRSFTHLPLLTYLFLERNQINVIEDLTFAGLSNLKELDLSDNAMTNLTERMFEGLSQVKRLDMFRNKLRRLDARVFGAMPLLSELDLKYNEISEVDPVAFDGLAHLTVLYLSHNRLRVLPANMFVGAPNLVTVDLSQNRLLTLTWRTVEDLRKIDAESFDMSLTGNKFSCDCRLAWILHLENTTRNDKLRRELRHVKCDFQANRNLSSSKVSRLSASQLGCPADYARPEFRSAAAIAHSTTRKAPARPPPTAAGKGNKEAADESGNRINDGASPDPDIDPDEKNKAGNNDDAQLTKNDIEVVLNQRKGADVLASSSRGQQQQHRGNGAASGRPKDAGWCLVGLLWSCMAAATVSTCR</sequence>
<evidence type="ECO:0000256" key="3">
    <source>
        <dbReference type="SAM" id="MobiDB-lite"/>
    </source>
</evidence>
<dbReference type="EMBL" id="GIFC01017927">
    <property type="protein sequence ID" value="MXV00011.1"/>
    <property type="molecule type" value="Transcribed_RNA"/>
</dbReference>
<feature type="region of interest" description="Disordered" evidence="3">
    <location>
        <begin position="422"/>
        <end position="481"/>
    </location>
</feature>
<dbReference type="SUPFAM" id="SSF52058">
    <property type="entry name" value="L domain-like"/>
    <property type="match status" value="1"/>
</dbReference>
<dbReference type="PANTHER" id="PTHR24366:SF96">
    <property type="entry name" value="LEUCINE RICH REPEAT CONTAINING 53"/>
    <property type="match status" value="1"/>
</dbReference>
<dbReference type="InterPro" id="IPR001611">
    <property type="entry name" value="Leu-rich_rpt"/>
</dbReference>
<keyword evidence="5" id="KW-0472">Membrane</keyword>
<feature type="compositionally biased region" description="Basic and acidic residues" evidence="3">
    <location>
        <begin position="441"/>
        <end position="450"/>
    </location>
</feature>
<organism evidence="5">
    <name type="scientific">Ixodes ricinus</name>
    <name type="common">Common tick</name>
    <name type="synonym">Acarus ricinus</name>
    <dbReference type="NCBI Taxonomy" id="34613"/>
    <lineage>
        <taxon>Eukaryota</taxon>
        <taxon>Metazoa</taxon>
        <taxon>Ecdysozoa</taxon>
        <taxon>Arthropoda</taxon>
        <taxon>Chelicerata</taxon>
        <taxon>Arachnida</taxon>
        <taxon>Acari</taxon>
        <taxon>Parasitiformes</taxon>
        <taxon>Ixodida</taxon>
        <taxon>Ixodoidea</taxon>
        <taxon>Ixodidae</taxon>
        <taxon>Ixodinae</taxon>
        <taxon>Ixodes</taxon>
    </lineage>
</organism>
<dbReference type="SMART" id="SM00365">
    <property type="entry name" value="LRR_SD22"/>
    <property type="match status" value="5"/>
</dbReference>
<keyword evidence="2" id="KW-0677">Repeat</keyword>
<name>A0A6B0VC51_IXORI</name>
<accession>A0A6B0VC51</accession>
<feature type="signal peptide" evidence="4">
    <location>
        <begin position="1"/>
        <end position="33"/>
    </location>
</feature>
<evidence type="ECO:0000256" key="1">
    <source>
        <dbReference type="ARBA" id="ARBA00022614"/>
    </source>
</evidence>
<evidence type="ECO:0000256" key="2">
    <source>
        <dbReference type="ARBA" id="ARBA00022737"/>
    </source>
</evidence>
<dbReference type="PANTHER" id="PTHR24366">
    <property type="entry name" value="IG(IMMUNOGLOBULIN) AND LRR(LEUCINE RICH REPEAT) DOMAINS"/>
    <property type="match status" value="1"/>
</dbReference>
<feature type="compositionally biased region" description="Low complexity" evidence="3">
    <location>
        <begin position="498"/>
        <end position="514"/>
    </location>
</feature>
<dbReference type="InterPro" id="IPR003591">
    <property type="entry name" value="Leu-rich_rpt_typical-subtyp"/>
</dbReference>
<dbReference type="SMART" id="SM00369">
    <property type="entry name" value="LRR_TYP"/>
    <property type="match status" value="7"/>
</dbReference>
<evidence type="ECO:0000256" key="4">
    <source>
        <dbReference type="SAM" id="SignalP"/>
    </source>
</evidence>
<feature type="compositionally biased region" description="Polar residues" evidence="3">
    <location>
        <begin position="471"/>
        <end position="481"/>
    </location>
</feature>
<feature type="chain" id="PRO_5025474345" evidence="4">
    <location>
        <begin position="34"/>
        <end position="542"/>
    </location>
</feature>
<dbReference type="Pfam" id="PF13855">
    <property type="entry name" value="LRR_8"/>
    <property type="match status" value="3"/>
</dbReference>
<reference evidence="5" key="1">
    <citation type="submission" date="2019-12" db="EMBL/GenBank/DDBJ databases">
        <title>An insight into the sialome of adult female Ixodes ricinus ticks feeding for 6 days.</title>
        <authorList>
            <person name="Perner J."/>
            <person name="Ribeiro J.M.C."/>
        </authorList>
    </citation>
    <scope>NUCLEOTIDE SEQUENCE</scope>
    <source>
        <strain evidence="5">Semi-engorged</strain>
        <tissue evidence="5">Salivary glands</tissue>
    </source>
</reference>